<name>A0A1I4MBR4_9PROT</name>
<accession>A0A1I4MBR4</accession>
<dbReference type="STRING" id="52442.SAMN05421880_1044"/>
<dbReference type="PIRSF" id="PIRSF029407">
    <property type="entry name" value="UCP029407"/>
    <property type="match status" value="1"/>
</dbReference>
<dbReference type="SUPFAM" id="SSF52540">
    <property type="entry name" value="P-loop containing nucleoside triphosphate hydrolases"/>
    <property type="match status" value="1"/>
</dbReference>
<protein>
    <recommendedName>
        <fullName evidence="3">Sulfotransferase family protein</fullName>
    </recommendedName>
</protein>
<sequence length="326" mass="37935">MNNSSLIILGMHRSGTSATAGMLRCLGVELGKKLYAGHAHINAKGYFEHSDIADTNDEALLALNSAWDDILKKSSNWWESEDLEHYAKKIRHYLRRDFSDTTMWAVKDPRICRLLPWWLNILTEEKIKAKFVFVIRPPEEVYLSLKRRNGFSKEKSYLLWLLHYLEAEYWTRGLSRTFVTFDNLVSDPVYEFSKIEHDLNFNFPISPSKAETCLKQFISKDLIHHNTLLLNNDEQSKLVEYAIVLYNELCSLAKGSQNKLDPVNLDKLRSQVEALQQFPPLLVEQLLGINKIRSNLQLTMNKIMRSRSWMMGKPVRFLERLLGKDV</sequence>
<dbReference type="AlphaFoldDB" id="A0A1I4MBR4"/>
<dbReference type="EMBL" id="FOUF01000004">
    <property type="protein sequence ID" value="SFM00485.1"/>
    <property type="molecule type" value="Genomic_DNA"/>
</dbReference>
<evidence type="ECO:0008006" key="3">
    <source>
        <dbReference type="Google" id="ProtNLM"/>
    </source>
</evidence>
<dbReference type="RefSeq" id="WP_143068202.1">
    <property type="nucleotide sequence ID" value="NZ_FOUF01000004.1"/>
</dbReference>
<dbReference type="InterPro" id="IPR027417">
    <property type="entry name" value="P-loop_NTPase"/>
</dbReference>
<proteinExistence type="predicted"/>
<evidence type="ECO:0000313" key="2">
    <source>
        <dbReference type="Proteomes" id="UP000199561"/>
    </source>
</evidence>
<dbReference type="Proteomes" id="UP000199561">
    <property type="component" value="Unassembled WGS sequence"/>
</dbReference>
<gene>
    <name evidence="1" type="ORF">SAMN05421880_1044</name>
</gene>
<organism evidence="1 2">
    <name type="scientific">Nitrosomonas nitrosa</name>
    <dbReference type="NCBI Taxonomy" id="52442"/>
    <lineage>
        <taxon>Bacteria</taxon>
        <taxon>Pseudomonadati</taxon>
        <taxon>Pseudomonadota</taxon>
        <taxon>Betaproteobacteria</taxon>
        <taxon>Nitrosomonadales</taxon>
        <taxon>Nitrosomonadaceae</taxon>
        <taxon>Nitrosomonas</taxon>
    </lineage>
</organism>
<keyword evidence="2" id="KW-1185">Reference proteome</keyword>
<reference evidence="1 2" key="1">
    <citation type="submission" date="2016-10" db="EMBL/GenBank/DDBJ databases">
        <authorList>
            <person name="de Groot N.N."/>
        </authorList>
    </citation>
    <scope>NUCLEOTIDE SEQUENCE [LARGE SCALE GENOMIC DNA]</scope>
    <source>
        <strain evidence="1 2">Nm146</strain>
    </source>
</reference>
<evidence type="ECO:0000313" key="1">
    <source>
        <dbReference type="EMBL" id="SFM00485.1"/>
    </source>
</evidence>
<dbReference type="Gene3D" id="3.40.50.300">
    <property type="entry name" value="P-loop containing nucleotide triphosphate hydrolases"/>
    <property type="match status" value="1"/>
</dbReference>
<dbReference type="InterPro" id="IPR014556">
    <property type="entry name" value="UCP029407"/>
</dbReference>